<evidence type="ECO:0000256" key="1">
    <source>
        <dbReference type="SAM" id="MobiDB-lite"/>
    </source>
</evidence>
<keyword evidence="3" id="KW-1185">Reference proteome</keyword>
<dbReference type="EMBL" id="JAEILD010000092">
    <property type="protein sequence ID" value="MBI6651056.1"/>
    <property type="molecule type" value="Genomic_DNA"/>
</dbReference>
<protein>
    <submittedName>
        <fullName evidence="2">Uncharacterized protein</fullName>
    </submittedName>
</protein>
<gene>
    <name evidence="2" type="ORF">YA0849_18835</name>
</gene>
<dbReference type="RefSeq" id="WP_193039948.1">
    <property type="nucleotide sequence ID" value="NZ_JAEILD010000092.1"/>
</dbReference>
<comment type="caution">
    <text evidence="2">The sequence shown here is derived from an EMBL/GenBank/DDBJ whole genome shotgun (WGS) entry which is preliminary data.</text>
</comment>
<name>A0ABS0VLP0_PSEVE</name>
<accession>A0ABS0VLP0</accession>
<reference evidence="2 3" key="1">
    <citation type="submission" date="2020-12" db="EMBL/GenBank/DDBJ databases">
        <title>Comparative genomic insights into the epidemiology and virulence of plant pathogenic Pseudomonads from Turkey.</title>
        <authorList>
            <person name="Dillon M."/>
            <person name="Ruiz-Bedoya T."/>
            <person name="Bendalovic-Torma C."/>
            <person name="Guttman K.M."/>
            <person name="Kwak H."/>
            <person name="Middleton M.A."/>
            <person name="Wang P.W."/>
            <person name="Horuz S."/>
            <person name="Aysan Y."/>
            <person name="Guttman D.S."/>
        </authorList>
    </citation>
    <scope>NUCLEOTIDE SEQUENCE [LARGE SCALE GENOMIC DNA]</scope>
    <source>
        <strain evidence="2 3">S4_EA_3a</strain>
    </source>
</reference>
<evidence type="ECO:0000313" key="3">
    <source>
        <dbReference type="Proteomes" id="UP000614123"/>
    </source>
</evidence>
<dbReference type="Proteomes" id="UP000614123">
    <property type="component" value="Unassembled WGS sequence"/>
</dbReference>
<feature type="region of interest" description="Disordered" evidence="1">
    <location>
        <begin position="30"/>
        <end position="50"/>
    </location>
</feature>
<evidence type="ECO:0000313" key="2">
    <source>
        <dbReference type="EMBL" id="MBI6651056.1"/>
    </source>
</evidence>
<proteinExistence type="predicted"/>
<organism evidence="2 3">
    <name type="scientific">Pseudomonas veronii</name>
    <dbReference type="NCBI Taxonomy" id="76761"/>
    <lineage>
        <taxon>Bacteria</taxon>
        <taxon>Pseudomonadati</taxon>
        <taxon>Pseudomonadota</taxon>
        <taxon>Gammaproteobacteria</taxon>
        <taxon>Pseudomonadales</taxon>
        <taxon>Pseudomonadaceae</taxon>
        <taxon>Pseudomonas</taxon>
    </lineage>
</organism>
<sequence>MIPIGWLADGKRALEISVIIGHPRIHGLDADTLSPQPSTLKAPFDNELDA</sequence>